<evidence type="ECO:0000313" key="1">
    <source>
        <dbReference type="EMBL" id="XBV88302.1"/>
    </source>
</evidence>
<gene>
    <name evidence="1" type="ORF">AAFP32_12135</name>
</gene>
<protein>
    <recommendedName>
        <fullName evidence="2">Centromere-binding protein ParB C-terminal domain-containing protein</fullName>
    </recommendedName>
</protein>
<evidence type="ECO:0008006" key="2">
    <source>
        <dbReference type="Google" id="ProtNLM"/>
    </source>
</evidence>
<dbReference type="AlphaFoldDB" id="A0AAU7UI40"/>
<sequence length="95" mass="11206">MSMREQAHRDIDTSTPTVEEAALYWQWGGHMWQAPERFDRFIAKVKADALREAASKMRGHVNRAREGERFTEHELVEHDVEHVLNEYADRIEEEA</sequence>
<organism evidence="1">
    <name type="scientific">Brevibacterium koreense</name>
    <dbReference type="NCBI Taxonomy" id="3140787"/>
    <lineage>
        <taxon>Bacteria</taxon>
        <taxon>Bacillati</taxon>
        <taxon>Actinomycetota</taxon>
        <taxon>Actinomycetes</taxon>
        <taxon>Micrococcales</taxon>
        <taxon>Brevibacteriaceae</taxon>
        <taxon>Brevibacterium</taxon>
    </lineage>
</organism>
<accession>A0AAU7UI40</accession>
<dbReference type="KEGG" id="bkr:AAFP32_12135"/>
<name>A0AAU7UI40_9MICO</name>
<dbReference type="RefSeq" id="WP_350269336.1">
    <property type="nucleotide sequence ID" value="NZ_CP158281.1"/>
</dbReference>
<proteinExistence type="predicted"/>
<dbReference type="EMBL" id="CP158281">
    <property type="protein sequence ID" value="XBV88302.1"/>
    <property type="molecule type" value="Genomic_DNA"/>
</dbReference>
<reference evidence="1" key="1">
    <citation type="submission" date="2024-06" db="EMBL/GenBank/DDBJ databases">
        <title>Brevibacterium koreense sp. nov., isolated from jogae-jeotgal, a Korean fermented seafood.</title>
        <authorList>
            <person name="Whon T.W."/>
            <person name="Nam S."/>
            <person name="Kim Y."/>
        </authorList>
    </citation>
    <scope>NUCLEOTIDE SEQUENCE</scope>
    <source>
        <strain evidence="1">CBA3109</strain>
    </source>
</reference>